<protein>
    <submittedName>
        <fullName evidence="1">Uncharacterized protein</fullName>
    </submittedName>
</protein>
<keyword evidence="2" id="KW-1185">Reference proteome</keyword>
<gene>
    <name evidence="1" type="ORF">SPRG_07590</name>
</gene>
<accession>A0A067CK09</accession>
<dbReference type="KEGG" id="spar:SPRG_07590"/>
<organism evidence="1 2">
    <name type="scientific">Saprolegnia parasitica (strain CBS 223.65)</name>
    <dbReference type="NCBI Taxonomy" id="695850"/>
    <lineage>
        <taxon>Eukaryota</taxon>
        <taxon>Sar</taxon>
        <taxon>Stramenopiles</taxon>
        <taxon>Oomycota</taxon>
        <taxon>Saprolegniomycetes</taxon>
        <taxon>Saprolegniales</taxon>
        <taxon>Saprolegniaceae</taxon>
        <taxon>Saprolegnia</taxon>
    </lineage>
</organism>
<dbReference type="EMBL" id="KK583220">
    <property type="protein sequence ID" value="KDO26876.1"/>
    <property type="molecule type" value="Genomic_DNA"/>
</dbReference>
<dbReference type="VEuPathDB" id="FungiDB:SPRG_07590"/>
<dbReference type="STRING" id="695850.A0A067CK09"/>
<name>A0A067CK09_SAPPC</name>
<evidence type="ECO:0000313" key="1">
    <source>
        <dbReference type="EMBL" id="KDO26876.1"/>
    </source>
</evidence>
<reference evidence="1 2" key="1">
    <citation type="journal article" date="2013" name="PLoS Genet.">
        <title>Distinctive expansion of potential virulence genes in the genome of the oomycete fish pathogen Saprolegnia parasitica.</title>
        <authorList>
            <person name="Jiang R.H."/>
            <person name="de Bruijn I."/>
            <person name="Haas B.J."/>
            <person name="Belmonte R."/>
            <person name="Lobach L."/>
            <person name="Christie J."/>
            <person name="van den Ackerveken G."/>
            <person name="Bottin A."/>
            <person name="Bulone V."/>
            <person name="Diaz-Moreno S.M."/>
            <person name="Dumas B."/>
            <person name="Fan L."/>
            <person name="Gaulin E."/>
            <person name="Govers F."/>
            <person name="Grenville-Briggs L.J."/>
            <person name="Horner N.R."/>
            <person name="Levin J.Z."/>
            <person name="Mammella M."/>
            <person name="Meijer H.J."/>
            <person name="Morris P."/>
            <person name="Nusbaum C."/>
            <person name="Oome S."/>
            <person name="Phillips A.J."/>
            <person name="van Rooyen D."/>
            <person name="Rzeszutek E."/>
            <person name="Saraiva M."/>
            <person name="Secombes C.J."/>
            <person name="Seidl M.F."/>
            <person name="Snel B."/>
            <person name="Stassen J.H."/>
            <person name="Sykes S."/>
            <person name="Tripathy S."/>
            <person name="van den Berg H."/>
            <person name="Vega-Arreguin J.C."/>
            <person name="Wawra S."/>
            <person name="Young S.K."/>
            <person name="Zeng Q."/>
            <person name="Dieguez-Uribeondo J."/>
            <person name="Russ C."/>
            <person name="Tyler B.M."/>
            <person name="van West P."/>
        </authorList>
    </citation>
    <scope>NUCLEOTIDE SEQUENCE [LARGE SCALE GENOMIC DNA]</scope>
    <source>
        <strain evidence="1 2">CBS 223.65</strain>
    </source>
</reference>
<dbReference type="GeneID" id="24129857"/>
<evidence type="ECO:0000313" key="2">
    <source>
        <dbReference type="Proteomes" id="UP000030745"/>
    </source>
</evidence>
<proteinExistence type="predicted"/>
<sequence>MRLRALPRHRLLQETPVHESRADKPAFGKASLAIELPESVAPQGVRVFESLDKPFVSICVITCAKTFRRSCYKIEPMLFSTEGRDEGSLPLQTSISAVCWLDECNVVVGGDDGAMIAITVGLSILGHLHASIHEVALTDHVRSQRLWGGFGGTHAVLIIVPVPNTNHDRESTDTLIESLSVDYVLLVWSYEQLRGLCNQAIKSVVRLHADAAPATAASIPMVNHRVLLHVTKATTTTLDLVLLRGELSPASIDLHVAHRFVLEQLPLHVRLVGFSVDDARLFLTTERHPAVDPCSGFTTAAPSTDSVVQHSLALTGPNQMTGTVLCGMHAWAAKNAADDALSKDSTDSSQIDDTKGSKPYTLRSSTVWRHVLAVAAKWQSDVLELDVMTSVTLLDVVQAGLSGDASAGRMSRPSLH</sequence>
<dbReference type="AlphaFoldDB" id="A0A067CK09"/>
<dbReference type="Proteomes" id="UP000030745">
    <property type="component" value="Unassembled WGS sequence"/>
</dbReference>
<dbReference type="RefSeq" id="XP_012202269.1">
    <property type="nucleotide sequence ID" value="XM_012346879.1"/>
</dbReference>